<dbReference type="Gene3D" id="2.60.120.280">
    <property type="entry name" value="Regulatory protein AraC"/>
    <property type="match status" value="1"/>
</dbReference>
<sequence>MMPFLIAQIASLENRIPLYVYCVGSHEQKELERPQGFPAHQIFLCRSGSGIFRFEDNHTIVLSEGSLLVLPANTPHSYYPEQSQQLWDLGFVAFQGKAALAMAESLEAALLKPVKAPQFSRLWEQLETIWHLINRNSDQAYWEASRLMYDMLLFTLQDISGVGRSERRSLSGGRSPAPQTPQAALAMAVQLIHDHYQDRLLLANVARAAGYSVQHFHRLFVAAYGVTPQQYLLDLRMRRSIQLFGEQPGVSVEKVAQQLGMDASYFIRMFKRTYGQTPKQYVKQQKID</sequence>
<keyword evidence="2" id="KW-0238">DNA-binding</keyword>
<dbReference type="InterPro" id="IPR009057">
    <property type="entry name" value="Homeodomain-like_sf"/>
</dbReference>
<dbReference type="CDD" id="cd02208">
    <property type="entry name" value="cupin_RmlC-like"/>
    <property type="match status" value="1"/>
</dbReference>
<dbReference type="SMART" id="SM00342">
    <property type="entry name" value="HTH_ARAC"/>
    <property type="match status" value="1"/>
</dbReference>
<organism evidence="5 6">
    <name type="scientific">Paenibacillus oryzae</name>
    <dbReference type="NCBI Taxonomy" id="1844972"/>
    <lineage>
        <taxon>Bacteria</taxon>
        <taxon>Bacillati</taxon>
        <taxon>Bacillota</taxon>
        <taxon>Bacilli</taxon>
        <taxon>Bacillales</taxon>
        <taxon>Paenibacillaceae</taxon>
        <taxon>Paenibacillus</taxon>
    </lineage>
</organism>
<keyword evidence="6" id="KW-1185">Reference proteome</keyword>
<comment type="caution">
    <text evidence="5">The sequence shown here is derived from an EMBL/GenBank/DDBJ whole genome shotgun (WGS) entry which is preliminary data.</text>
</comment>
<protein>
    <recommendedName>
        <fullName evidence="4">HTH araC/xylS-type domain-containing protein</fullName>
    </recommendedName>
</protein>
<dbReference type="InterPro" id="IPR050204">
    <property type="entry name" value="AraC_XylS_family_regulators"/>
</dbReference>
<feature type="domain" description="HTH araC/xylS-type" evidence="4">
    <location>
        <begin position="186"/>
        <end position="284"/>
    </location>
</feature>
<dbReference type="EMBL" id="LYPA01000050">
    <property type="protein sequence ID" value="OBR66146.1"/>
    <property type="molecule type" value="Genomic_DNA"/>
</dbReference>
<accession>A0A1A5YKK3</accession>
<dbReference type="AlphaFoldDB" id="A0A1A5YKK3"/>
<dbReference type="Pfam" id="PF12833">
    <property type="entry name" value="HTH_18"/>
    <property type="match status" value="1"/>
</dbReference>
<reference evidence="5 6" key="1">
    <citation type="submission" date="2016-05" db="EMBL/GenBank/DDBJ databases">
        <title>Paenibacillus oryzae. sp. nov., isolated from the rice root.</title>
        <authorList>
            <person name="Zhang J."/>
            <person name="Zhang X."/>
        </authorList>
    </citation>
    <scope>NUCLEOTIDE SEQUENCE [LARGE SCALE GENOMIC DNA]</scope>
    <source>
        <strain evidence="5 6">1DrF-4</strain>
    </source>
</reference>
<dbReference type="InterPro" id="IPR003313">
    <property type="entry name" value="AraC-bd"/>
</dbReference>
<dbReference type="InterPro" id="IPR037923">
    <property type="entry name" value="HTH-like"/>
</dbReference>
<dbReference type="SUPFAM" id="SSF46689">
    <property type="entry name" value="Homeodomain-like"/>
    <property type="match status" value="2"/>
</dbReference>
<dbReference type="Pfam" id="PF02311">
    <property type="entry name" value="AraC_binding"/>
    <property type="match status" value="1"/>
</dbReference>
<dbReference type="SUPFAM" id="SSF51215">
    <property type="entry name" value="Regulatory protein AraC"/>
    <property type="match status" value="1"/>
</dbReference>
<dbReference type="Proteomes" id="UP000092024">
    <property type="component" value="Unassembled WGS sequence"/>
</dbReference>
<keyword evidence="1" id="KW-0805">Transcription regulation</keyword>
<evidence type="ECO:0000313" key="6">
    <source>
        <dbReference type="Proteomes" id="UP000092024"/>
    </source>
</evidence>
<evidence type="ECO:0000313" key="5">
    <source>
        <dbReference type="EMBL" id="OBR66146.1"/>
    </source>
</evidence>
<evidence type="ECO:0000256" key="1">
    <source>
        <dbReference type="ARBA" id="ARBA00023015"/>
    </source>
</evidence>
<dbReference type="OrthoDB" id="2573719at2"/>
<dbReference type="STRING" id="1844972.A7K91_20590"/>
<proteinExistence type="predicted"/>
<dbReference type="Gene3D" id="1.10.10.60">
    <property type="entry name" value="Homeodomain-like"/>
    <property type="match status" value="2"/>
</dbReference>
<name>A0A1A5YKK3_9BACL</name>
<dbReference type="InterPro" id="IPR018060">
    <property type="entry name" value="HTH_AraC"/>
</dbReference>
<dbReference type="RefSeq" id="WP_068682282.1">
    <property type="nucleotide sequence ID" value="NZ_LYPA01000050.1"/>
</dbReference>
<evidence type="ECO:0000256" key="2">
    <source>
        <dbReference type="ARBA" id="ARBA00023125"/>
    </source>
</evidence>
<gene>
    <name evidence="5" type="ORF">A7K91_20590</name>
</gene>
<evidence type="ECO:0000256" key="3">
    <source>
        <dbReference type="ARBA" id="ARBA00023163"/>
    </source>
</evidence>
<dbReference type="GO" id="GO:0003700">
    <property type="term" value="F:DNA-binding transcription factor activity"/>
    <property type="evidence" value="ECO:0007669"/>
    <property type="project" value="InterPro"/>
</dbReference>
<dbReference type="GO" id="GO:0043565">
    <property type="term" value="F:sequence-specific DNA binding"/>
    <property type="evidence" value="ECO:0007669"/>
    <property type="project" value="InterPro"/>
</dbReference>
<evidence type="ECO:0000259" key="4">
    <source>
        <dbReference type="PROSITE" id="PS01124"/>
    </source>
</evidence>
<dbReference type="PANTHER" id="PTHR46796">
    <property type="entry name" value="HTH-TYPE TRANSCRIPTIONAL ACTIVATOR RHAS-RELATED"/>
    <property type="match status" value="1"/>
</dbReference>
<keyword evidence="3" id="KW-0804">Transcription</keyword>
<dbReference type="PROSITE" id="PS01124">
    <property type="entry name" value="HTH_ARAC_FAMILY_2"/>
    <property type="match status" value="1"/>
</dbReference>